<dbReference type="InterPro" id="IPR055592">
    <property type="entry name" value="DUF7168"/>
</dbReference>
<protein>
    <submittedName>
        <fullName evidence="3">Uncharacterized protein</fullName>
    </submittedName>
</protein>
<dbReference type="Pfam" id="PF23771">
    <property type="entry name" value="DUF7168"/>
    <property type="match status" value="1"/>
</dbReference>
<dbReference type="RefSeq" id="WP_052791107.1">
    <property type="nucleotide sequence ID" value="NZ_KM406416.1"/>
</dbReference>
<gene>
    <name evidence="3" type="ORF">B7017_p0032</name>
</gene>
<organism evidence="3">
    <name type="scientific">Bifidobacterium breve</name>
    <dbReference type="NCBI Taxonomy" id="1685"/>
    <lineage>
        <taxon>Bacteria</taxon>
        <taxon>Bacillati</taxon>
        <taxon>Actinomycetota</taxon>
        <taxon>Actinomycetes</taxon>
        <taxon>Bifidobacteriales</taxon>
        <taxon>Bifidobacteriaceae</taxon>
        <taxon>Bifidobacterium</taxon>
    </lineage>
</organism>
<accession>A0A0A0UYT1</accession>
<sequence>MTDNDKIIERIQQLLALAEDKGASENEATLAYEQAQRLMHKHSAEQCQLRNKDKQSLHIISKTIWIKYTPNNNDKADLARIVARANQCEIYCHCNSVNTILGIAFVGTEKDIEKTILLWQSMELYRASHWRKARRRKALDILEQNDMLDMADDKPTFNMFLKGIPVAGFRNGFYSGFQQRLKERFAELEDELNSTTTGSELVTTAKNAVNEYMSGMNIGSFIPRKRRIDAMGYDSGRDAAEHVGMGSLEVRGMMPRLTA</sequence>
<feature type="domain" description="DUF7168" evidence="2">
    <location>
        <begin position="76"/>
        <end position="195"/>
    </location>
</feature>
<dbReference type="AlphaFoldDB" id="A0A0A0UYT1"/>
<name>A0A0A0UYT1_BIFBR</name>
<dbReference type="Pfam" id="PF10979">
    <property type="entry name" value="DUF2786"/>
    <property type="match status" value="1"/>
</dbReference>
<evidence type="ECO:0000313" key="3">
    <source>
        <dbReference type="EMBL" id="AIW55085.1"/>
    </source>
</evidence>
<keyword evidence="3" id="KW-0614">Plasmid</keyword>
<dbReference type="InterPro" id="IPR024498">
    <property type="entry name" value="DUF2786"/>
</dbReference>
<feature type="domain" description="DUF2786" evidence="1">
    <location>
        <begin position="6"/>
        <end position="43"/>
    </location>
</feature>
<proteinExistence type="predicted"/>
<evidence type="ECO:0000259" key="1">
    <source>
        <dbReference type="Pfam" id="PF10979"/>
    </source>
</evidence>
<reference evidence="3" key="1">
    <citation type="journal article" date="2015" name="Appl. Environ. Microbiol.">
        <title>Discovery of a conjugative megaplasmid in Bifidobacterium breve.</title>
        <authorList>
            <person name="Bottacini F."/>
            <person name="O'Connell Motherway M."/>
            <person name="Casey E."/>
            <person name="McDonnell B."/>
            <person name="Mahony J."/>
            <person name="Ventura M."/>
            <person name="van Sinderen D."/>
        </authorList>
    </citation>
    <scope>NUCLEOTIDE SEQUENCE</scope>
    <source>
        <strain evidence="3">JCM 7017</strain>
        <plasmid evidence="3">megaplasmid pMP7017</plasmid>
    </source>
</reference>
<geneLocation type="plasmid" evidence="3">
    <name>megaplasmid pMP7017</name>
</geneLocation>
<evidence type="ECO:0000259" key="2">
    <source>
        <dbReference type="Pfam" id="PF23771"/>
    </source>
</evidence>
<dbReference type="EMBL" id="KM406416">
    <property type="protein sequence ID" value="AIW55085.1"/>
    <property type="molecule type" value="Genomic_DNA"/>
</dbReference>